<dbReference type="InterPro" id="IPR010233">
    <property type="entry name" value="UbiG_MeTrfase"/>
</dbReference>
<evidence type="ECO:0000313" key="6">
    <source>
        <dbReference type="EMBL" id="QNT68419.1"/>
    </source>
</evidence>
<evidence type="ECO:0000256" key="3">
    <source>
        <dbReference type="ARBA" id="ARBA00022688"/>
    </source>
</evidence>
<evidence type="ECO:0000256" key="2">
    <source>
        <dbReference type="ARBA" id="ARBA00022679"/>
    </source>
</evidence>
<comment type="catalytic activity">
    <reaction evidence="5">
        <text>a 3-demethylubiquinol + S-adenosyl-L-methionine = a ubiquinol + S-adenosyl-L-homocysteine + H(+)</text>
        <dbReference type="Rhea" id="RHEA:44380"/>
        <dbReference type="Rhea" id="RHEA-COMP:9566"/>
        <dbReference type="Rhea" id="RHEA-COMP:10914"/>
        <dbReference type="ChEBI" id="CHEBI:15378"/>
        <dbReference type="ChEBI" id="CHEBI:17976"/>
        <dbReference type="ChEBI" id="CHEBI:57856"/>
        <dbReference type="ChEBI" id="CHEBI:59789"/>
        <dbReference type="ChEBI" id="CHEBI:84422"/>
        <dbReference type="EC" id="2.1.1.64"/>
    </reaction>
</comment>
<dbReference type="Pfam" id="PF13489">
    <property type="entry name" value="Methyltransf_23"/>
    <property type="match status" value="1"/>
</dbReference>
<dbReference type="EMBL" id="CP053923">
    <property type="protein sequence ID" value="QNT68419.1"/>
    <property type="molecule type" value="Genomic_DNA"/>
</dbReference>
<dbReference type="GO" id="GO:0010420">
    <property type="term" value="F:polyprenyldihydroxybenzoate methyltransferase activity"/>
    <property type="evidence" value="ECO:0007669"/>
    <property type="project" value="InterPro"/>
</dbReference>
<dbReference type="Proteomes" id="UP000516369">
    <property type="component" value="Chromosome"/>
</dbReference>
<sequence length="256" mass="27828">MPLTQTAAAAAPAVSTVATDEIDRFRRLAAEWWDPEGMYRALHRLNPVRTAYIRDRLVDHFGLDPASEQPLAGLAVIDIGCGGGLLSESLARFGASVVAIDAEAESVRVAETHAHDQGLRIAYRCAAAEDLVREGLRFDAVVTMEVIEHVADMPAFVHAAGQLLRPNGALIVATLNRTIKSLALAKVAAEYVLRWVPPGTHDWRKFVRPSELAARLRAEGLHLADLKGFHYDVGRDEWSLGRDLGMNYVAFATGGA</sequence>
<evidence type="ECO:0000256" key="5">
    <source>
        <dbReference type="HAMAP-Rule" id="MF_00472"/>
    </source>
</evidence>
<dbReference type="EC" id="2.1.1.64" evidence="5"/>
<dbReference type="RefSeq" id="WP_190261858.1">
    <property type="nucleotide sequence ID" value="NZ_CP053923.1"/>
</dbReference>
<proteinExistence type="inferred from homology"/>
<organism evidence="6 7">
    <name type="scientific">Defluviicoccus vanus</name>
    <dbReference type="NCBI Taxonomy" id="111831"/>
    <lineage>
        <taxon>Bacteria</taxon>
        <taxon>Pseudomonadati</taxon>
        <taxon>Pseudomonadota</taxon>
        <taxon>Alphaproteobacteria</taxon>
        <taxon>Rhodospirillales</taxon>
        <taxon>Rhodospirillaceae</taxon>
        <taxon>Defluviicoccus</taxon>
    </lineage>
</organism>
<dbReference type="GO" id="GO:0032259">
    <property type="term" value="P:methylation"/>
    <property type="evidence" value="ECO:0007669"/>
    <property type="project" value="UniProtKB-KW"/>
</dbReference>
<gene>
    <name evidence="5 6" type="primary">ubiG</name>
    <name evidence="6" type="ORF">HQ394_02375</name>
</gene>
<keyword evidence="3 5" id="KW-0831">Ubiquinone biosynthesis</keyword>
<dbReference type="KEGG" id="dvn:HQ394_02375"/>
<dbReference type="UniPathway" id="UPA00232"/>
<accession>A0A7H1MY83</accession>
<evidence type="ECO:0000256" key="1">
    <source>
        <dbReference type="ARBA" id="ARBA00022603"/>
    </source>
</evidence>
<reference evidence="6 7" key="1">
    <citation type="submission" date="2020-05" db="EMBL/GenBank/DDBJ databases">
        <title>Complete closed genome sequence of Defluviicoccus vanus.</title>
        <authorList>
            <person name="Bessarab I."/>
            <person name="Arumugam K."/>
            <person name="Maszenan A.M."/>
            <person name="Seviour R.J."/>
            <person name="Williams R.B."/>
        </authorList>
    </citation>
    <scope>NUCLEOTIDE SEQUENCE [LARGE SCALE GENOMIC DNA]</scope>
    <source>
        <strain evidence="6 7">Ben 114</strain>
    </source>
</reference>
<keyword evidence="1 5" id="KW-0489">Methyltransferase</keyword>
<dbReference type="SUPFAM" id="SSF53335">
    <property type="entry name" value="S-adenosyl-L-methionine-dependent methyltransferases"/>
    <property type="match status" value="1"/>
</dbReference>
<dbReference type="EC" id="2.1.1.222" evidence="5"/>
<feature type="binding site" evidence="5">
    <location>
        <position position="49"/>
    </location>
    <ligand>
        <name>S-adenosyl-L-methionine</name>
        <dbReference type="ChEBI" id="CHEBI:59789"/>
    </ligand>
</feature>
<evidence type="ECO:0000313" key="7">
    <source>
        <dbReference type="Proteomes" id="UP000516369"/>
    </source>
</evidence>
<comment type="similarity">
    <text evidence="5">Belongs to the methyltransferase superfamily. UbiG/COQ3 family.</text>
</comment>
<keyword evidence="4 5" id="KW-0949">S-adenosyl-L-methionine</keyword>
<protein>
    <recommendedName>
        <fullName evidence="5">Ubiquinone biosynthesis O-methyltransferase</fullName>
    </recommendedName>
    <alternativeName>
        <fullName evidence="5">2-polyprenyl-6-hydroxyphenol methylase</fullName>
        <ecNumber evidence="5">2.1.1.222</ecNumber>
    </alternativeName>
    <alternativeName>
        <fullName evidence="5">3-demethylubiquinone 3-O-methyltransferase</fullName>
        <ecNumber evidence="5">2.1.1.64</ecNumber>
    </alternativeName>
</protein>
<keyword evidence="7" id="KW-1185">Reference proteome</keyword>
<feature type="binding site" evidence="5">
    <location>
        <position position="101"/>
    </location>
    <ligand>
        <name>S-adenosyl-L-methionine</name>
        <dbReference type="ChEBI" id="CHEBI:59789"/>
    </ligand>
</feature>
<feature type="binding site" evidence="5">
    <location>
        <position position="80"/>
    </location>
    <ligand>
        <name>S-adenosyl-L-methionine</name>
        <dbReference type="ChEBI" id="CHEBI:59789"/>
    </ligand>
</feature>
<dbReference type="HAMAP" id="MF_00472">
    <property type="entry name" value="UbiG"/>
    <property type="match status" value="1"/>
</dbReference>
<comment type="function">
    <text evidence="5">O-methyltransferase that catalyzes the 2 O-methylation steps in the ubiquinone biosynthetic pathway.</text>
</comment>
<dbReference type="AlphaFoldDB" id="A0A7H1MY83"/>
<dbReference type="PANTHER" id="PTHR43464">
    <property type="entry name" value="METHYLTRANSFERASE"/>
    <property type="match status" value="1"/>
</dbReference>
<comment type="pathway">
    <text evidence="5">Cofactor biosynthesis; ubiquinone biosynthesis.</text>
</comment>
<comment type="catalytic activity">
    <reaction evidence="5">
        <text>a 3-(all-trans-polyprenyl)benzene-1,2-diol + S-adenosyl-L-methionine = a 2-methoxy-6-(all-trans-polyprenyl)phenol + S-adenosyl-L-homocysteine + H(+)</text>
        <dbReference type="Rhea" id="RHEA:31411"/>
        <dbReference type="Rhea" id="RHEA-COMP:9550"/>
        <dbReference type="Rhea" id="RHEA-COMP:9551"/>
        <dbReference type="ChEBI" id="CHEBI:15378"/>
        <dbReference type="ChEBI" id="CHEBI:57856"/>
        <dbReference type="ChEBI" id="CHEBI:59789"/>
        <dbReference type="ChEBI" id="CHEBI:62729"/>
        <dbReference type="ChEBI" id="CHEBI:62731"/>
        <dbReference type="EC" id="2.1.1.222"/>
    </reaction>
</comment>
<dbReference type="GO" id="GO:0102208">
    <property type="term" value="F:2-polyprenyl-6-hydroxyphenol methylase activity"/>
    <property type="evidence" value="ECO:0007669"/>
    <property type="project" value="UniProtKB-EC"/>
</dbReference>
<dbReference type="InterPro" id="IPR029063">
    <property type="entry name" value="SAM-dependent_MTases_sf"/>
</dbReference>
<dbReference type="GO" id="GO:0061542">
    <property type="term" value="F:3-demethylubiquinol 3-O-methyltransferase activity"/>
    <property type="evidence" value="ECO:0007669"/>
    <property type="project" value="UniProtKB-UniRule"/>
</dbReference>
<name>A0A7H1MY83_9PROT</name>
<feature type="binding site" evidence="5">
    <location>
        <position position="144"/>
    </location>
    <ligand>
        <name>S-adenosyl-L-methionine</name>
        <dbReference type="ChEBI" id="CHEBI:59789"/>
    </ligand>
</feature>
<evidence type="ECO:0000256" key="4">
    <source>
        <dbReference type="ARBA" id="ARBA00022691"/>
    </source>
</evidence>
<dbReference type="Gene3D" id="3.40.50.150">
    <property type="entry name" value="Vaccinia Virus protein VP39"/>
    <property type="match status" value="1"/>
</dbReference>
<dbReference type="CDD" id="cd02440">
    <property type="entry name" value="AdoMet_MTases"/>
    <property type="match status" value="1"/>
</dbReference>
<dbReference type="PANTHER" id="PTHR43464:SF19">
    <property type="entry name" value="UBIQUINONE BIOSYNTHESIS O-METHYLTRANSFERASE, MITOCHONDRIAL"/>
    <property type="match status" value="1"/>
</dbReference>
<keyword evidence="2 5" id="KW-0808">Transferase</keyword>
<dbReference type="NCBIfam" id="TIGR01983">
    <property type="entry name" value="UbiG"/>
    <property type="match status" value="1"/>
</dbReference>